<dbReference type="Pfam" id="PF07045">
    <property type="entry name" value="DUF1330"/>
    <property type="match status" value="1"/>
</dbReference>
<dbReference type="InterPro" id="IPR010753">
    <property type="entry name" value="DUF1330"/>
</dbReference>
<evidence type="ECO:0000313" key="3">
    <source>
        <dbReference type="Proteomes" id="UP000642070"/>
    </source>
</evidence>
<dbReference type="PANTHER" id="PTHR41521:SF4">
    <property type="entry name" value="BLR0684 PROTEIN"/>
    <property type="match status" value="1"/>
</dbReference>
<name>A0A917UA28_9ACTN</name>
<evidence type="ECO:0000313" key="2">
    <source>
        <dbReference type="EMBL" id="GGM68876.1"/>
    </source>
</evidence>
<reference evidence="2" key="1">
    <citation type="journal article" date="2014" name="Int. J. Syst. Evol. Microbiol.">
        <title>Complete genome sequence of Corynebacterium casei LMG S-19264T (=DSM 44701T), isolated from a smear-ripened cheese.</title>
        <authorList>
            <consortium name="US DOE Joint Genome Institute (JGI-PGF)"/>
            <person name="Walter F."/>
            <person name="Albersmeier A."/>
            <person name="Kalinowski J."/>
            <person name="Ruckert C."/>
        </authorList>
    </citation>
    <scope>NUCLEOTIDE SEQUENCE</scope>
    <source>
        <strain evidence="2">JCM 19831</strain>
    </source>
</reference>
<evidence type="ECO:0000259" key="1">
    <source>
        <dbReference type="Pfam" id="PF07045"/>
    </source>
</evidence>
<dbReference type="Gene3D" id="3.30.70.100">
    <property type="match status" value="1"/>
</dbReference>
<sequence length="112" mass="12267">MTAYALAHLHTPTTNEDVLTYLERIGATLTPFGGEFIVHGPQVEVREGEWPGTVVIIAFPDLDAARSWYDSPEYQEILHLRTDHIAGSAILFDGVRAGHDPAKMAAAIRAAR</sequence>
<accession>A0A917UA28</accession>
<feature type="domain" description="DUF1330" evidence="1">
    <location>
        <begin position="2"/>
        <end position="95"/>
    </location>
</feature>
<dbReference type="RefSeq" id="WP_190255579.1">
    <property type="nucleotide sequence ID" value="NZ_BMPI01000058.1"/>
</dbReference>
<organism evidence="2 3">
    <name type="scientific">Dactylosporangium sucinum</name>
    <dbReference type="NCBI Taxonomy" id="1424081"/>
    <lineage>
        <taxon>Bacteria</taxon>
        <taxon>Bacillati</taxon>
        <taxon>Actinomycetota</taxon>
        <taxon>Actinomycetes</taxon>
        <taxon>Micromonosporales</taxon>
        <taxon>Micromonosporaceae</taxon>
        <taxon>Dactylosporangium</taxon>
    </lineage>
</organism>
<gene>
    <name evidence="2" type="ORF">GCM10007977_083240</name>
</gene>
<dbReference type="EMBL" id="BMPI01000058">
    <property type="protein sequence ID" value="GGM68876.1"/>
    <property type="molecule type" value="Genomic_DNA"/>
</dbReference>
<dbReference type="SUPFAM" id="SSF54909">
    <property type="entry name" value="Dimeric alpha+beta barrel"/>
    <property type="match status" value="1"/>
</dbReference>
<keyword evidence="3" id="KW-1185">Reference proteome</keyword>
<proteinExistence type="predicted"/>
<protein>
    <recommendedName>
        <fullName evidence="1">DUF1330 domain-containing protein</fullName>
    </recommendedName>
</protein>
<dbReference type="AlphaFoldDB" id="A0A917UA28"/>
<dbReference type="PANTHER" id="PTHR41521">
    <property type="match status" value="1"/>
</dbReference>
<dbReference type="InterPro" id="IPR011008">
    <property type="entry name" value="Dimeric_a/b-barrel"/>
</dbReference>
<dbReference type="Proteomes" id="UP000642070">
    <property type="component" value="Unassembled WGS sequence"/>
</dbReference>
<reference evidence="2" key="2">
    <citation type="submission" date="2020-09" db="EMBL/GenBank/DDBJ databases">
        <authorList>
            <person name="Sun Q."/>
            <person name="Ohkuma M."/>
        </authorList>
    </citation>
    <scope>NUCLEOTIDE SEQUENCE</scope>
    <source>
        <strain evidence="2">JCM 19831</strain>
    </source>
</reference>
<comment type="caution">
    <text evidence="2">The sequence shown here is derived from an EMBL/GenBank/DDBJ whole genome shotgun (WGS) entry which is preliminary data.</text>
</comment>